<protein>
    <submittedName>
        <fullName evidence="1">Uncharacterized protein</fullName>
    </submittedName>
</protein>
<dbReference type="EMBL" id="CP036532">
    <property type="protein sequence ID" value="QBK30473.1"/>
    <property type="molecule type" value="Genomic_DNA"/>
</dbReference>
<reference evidence="1 2" key="1">
    <citation type="journal article" date="2017" name="Int. J. Syst. Evol. Microbiol.">
        <title>Roseitalea porphyridii gen. nov., sp. nov., isolated from a red alga, and reclassification of Hoeflea suaedae Chung et al. 2013 as Pseudohoeflea suaedae gen. nov., comb. nov.</title>
        <authorList>
            <person name="Hyeon J.W."/>
            <person name="Jeong S.E."/>
            <person name="Baek K."/>
            <person name="Jeon C.O."/>
        </authorList>
    </citation>
    <scope>NUCLEOTIDE SEQUENCE [LARGE SCALE GENOMIC DNA]</scope>
    <source>
        <strain evidence="1 2">MA7-20</strain>
    </source>
</reference>
<accession>A0A4P6V0U7</accession>
<sequence>MLPDDRYLGLERTLAKALTPLVSELRMTELVTFIDHVVNGREAAVAEIVDAAAELHYAPGFIGYDRDANVSADWNGAPSVALGVRIATGRLVAHVRLTIRADHASIELQHIKADGEDGVGDDALRAALINNALPRGPGRTAPRP</sequence>
<dbReference type="Proteomes" id="UP000293719">
    <property type="component" value="Chromosome"/>
</dbReference>
<proteinExistence type="predicted"/>
<dbReference type="RefSeq" id="WP_131616166.1">
    <property type="nucleotide sequence ID" value="NZ_CP036532.1"/>
</dbReference>
<dbReference type="KEGG" id="rpod:E0E05_07600"/>
<organism evidence="1 2">
    <name type="scientific">Roseitalea porphyridii</name>
    <dbReference type="NCBI Taxonomy" id="1852022"/>
    <lineage>
        <taxon>Bacteria</taxon>
        <taxon>Pseudomonadati</taxon>
        <taxon>Pseudomonadota</taxon>
        <taxon>Alphaproteobacteria</taxon>
        <taxon>Hyphomicrobiales</taxon>
        <taxon>Ahrensiaceae</taxon>
        <taxon>Roseitalea</taxon>
    </lineage>
</organism>
<evidence type="ECO:0000313" key="1">
    <source>
        <dbReference type="EMBL" id="QBK30473.1"/>
    </source>
</evidence>
<evidence type="ECO:0000313" key="2">
    <source>
        <dbReference type="Proteomes" id="UP000293719"/>
    </source>
</evidence>
<dbReference type="AlphaFoldDB" id="A0A4P6V0U7"/>
<gene>
    <name evidence="1" type="ORF">E0E05_07600</name>
</gene>
<dbReference type="GeneID" id="90767156"/>
<name>A0A4P6V0U7_9HYPH</name>
<keyword evidence="2" id="KW-1185">Reference proteome</keyword>
<dbReference type="OrthoDB" id="7862614at2"/>